<keyword evidence="2" id="KW-0812">Transmembrane</keyword>
<protein>
    <submittedName>
        <fullName evidence="3">DUF308 domain-containing protein</fullName>
    </submittedName>
</protein>
<keyword evidence="2" id="KW-0472">Membrane</keyword>
<feature type="transmembrane region" description="Helical" evidence="2">
    <location>
        <begin position="76"/>
        <end position="96"/>
    </location>
</feature>
<dbReference type="InterPro" id="IPR052712">
    <property type="entry name" value="Acid_resist_chaperone_HdeD"/>
</dbReference>
<evidence type="ECO:0000256" key="2">
    <source>
        <dbReference type="SAM" id="Phobius"/>
    </source>
</evidence>
<dbReference type="Proteomes" id="UP001216253">
    <property type="component" value="Unassembled WGS sequence"/>
</dbReference>
<feature type="transmembrane region" description="Helical" evidence="2">
    <location>
        <begin position="187"/>
        <end position="212"/>
    </location>
</feature>
<evidence type="ECO:0000256" key="1">
    <source>
        <dbReference type="SAM" id="MobiDB-lite"/>
    </source>
</evidence>
<name>A0ABT5WKH8_9SPHN</name>
<dbReference type="InterPro" id="IPR005325">
    <property type="entry name" value="DUF308_memb"/>
</dbReference>
<feature type="region of interest" description="Disordered" evidence="1">
    <location>
        <begin position="1"/>
        <end position="25"/>
    </location>
</feature>
<dbReference type="RefSeq" id="WP_275226642.1">
    <property type="nucleotide sequence ID" value="NZ_JARESE010000006.1"/>
</dbReference>
<evidence type="ECO:0000313" key="4">
    <source>
        <dbReference type="Proteomes" id="UP001216253"/>
    </source>
</evidence>
<dbReference type="Pfam" id="PF03729">
    <property type="entry name" value="DUF308"/>
    <property type="match status" value="1"/>
</dbReference>
<keyword evidence="4" id="KW-1185">Reference proteome</keyword>
<keyword evidence="2" id="KW-1133">Transmembrane helix</keyword>
<dbReference type="EMBL" id="JARESE010000006">
    <property type="protein sequence ID" value="MDE8650552.1"/>
    <property type="molecule type" value="Genomic_DNA"/>
</dbReference>
<sequence>MNKEIPAEQSCFAKRTKAEKSRRVGTEADMTSSNYSSGFAGDAGDGARTGWGWILAYGLLVVLLGFLALMNPVVTGMATGLLLGAVLLVYGISAIASGLSSLSRRARWIEILLGILSILAAILTVFNPFASALSLALLIGAWLLVMGVFEIIGAFRSRHDRIWRLLLGILDAGLGALVLFSGPPTGLAFLALIVALSLLLRGTFLIILALGLRRIGKV</sequence>
<feature type="compositionally biased region" description="Basic and acidic residues" evidence="1">
    <location>
        <begin position="16"/>
        <end position="25"/>
    </location>
</feature>
<dbReference type="PANTHER" id="PTHR34989:SF1">
    <property type="entry name" value="PROTEIN HDED"/>
    <property type="match status" value="1"/>
</dbReference>
<reference evidence="3 4" key="1">
    <citation type="submission" date="2023-03" db="EMBL/GenBank/DDBJ databases">
        <title>NovoSphingobium album sp. nov. isolated from polycyclic aromatic hydrocarbons- and heavy-metal polluted soil.</title>
        <authorList>
            <person name="Liu Z."/>
            <person name="Wang K."/>
        </authorList>
    </citation>
    <scope>NUCLEOTIDE SEQUENCE [LARGE SCALE GENOMIC DNA]</scope>
    <source>
        <strain evidence="3 4">H3SJ31-1</strain>
    </source>
</reference>
<feature type="transmembrane region" description="Helical" evidence="2">
    <location>
        <begin position="162"/>
        <end position="181"/>
    </location>
</feature>
<feature type="transmembrane region" description="Helical" evidence="2">
    <location>
        <begin position="108"/>
        <end position="126"/>
    </location>
</feature>
<comment type="caution">
    <text evidence="3">The sequence shown here is derived from an EMBL/GenBank/DDBJ whole genome shotgun (WGS) entry which is preliminary data.</text>
</comment>
<evidence type="ECO:0000313" key="3">
    <source>
        <dbReference type="EMBL" id="MDE8650552.1"/>
    </source>
</evidence>
<gene>
    <name evidence="3" type="ORF">PYV00_02330</name>
</gene>
<dbReference type="PANTHER" id="PTHR34989">
    <property type="entry name" value="PROTEIN HDED"/>
    <property type="match status" value="1"/>
</dbReference>
<accession>A0ABT5WKH8</accession>
<feature type="transmembrane region" description="Helical" evidence="2">
    <location>
        <begin position="132"/>
        <end position="155"/>
    </location>
</feature>
<proteinExistence type="predicted"/>
<feature type="transmembrane region" description="Helical" evidence="2">
    <location>
        <begin position="51"/>
        <end position="70"/>
    </location>
</feature>
<organism evidence="3 4">
    <name type="scientific">Novosphingobium album</name>
    <name type="common">ex Liu et al. 2023</name>
    <dbReference type="NCBI Taxonomy" id="3031130"/>
    <lineage>
        <taxon>Bacteria</taxon>
        <taxon>Pseudomonadati</taxon>
        <taxon>Pseudomonadota</taxon>
        <taxon>Alphaproteobacteria</taxon>
        <taxon>Sphingomonadales</taxon>
        <taxon>Sphingomonadaceae</taxon>
        <taxon>Novosphingobium</taxon>
    </lineage>
</organism>